<dbReference type="PROSITE" id="PS50199">
    <property type="entry name" value="ZF_RANBP2_2"/>
    <property type="match status" value="1"/>
</dbReference>
<keyword evidence="1" id="KW-0479">Metal-binding</keyword>
<evidence type="ECO:0000256" key="1">
    <source>
        <dbReference type="ARBA" id="ARBA00022723"/>
    </source>
</evidence>
<sequence>MFVFAKQVVIAKMEQKIIKGMEEKAFLKIRVEELKRELDGRTNQRKKNADNYASQIYNLERENERLQSECDQMEREILNSLTGNVDSGDFINKTILNSPECVRQNFMSQQANLSRMSSSSSIGSSSGTQFIRMSSSSSVGSACGITTSSTPKYLSPSFQASPPVYTNANSFNAQNEVEDEQGKSWSCSQCTFLNHAELTRCEICDYQRQPGEC</sequence>
<dbReference type="PROSITE" id="PS01358">
    <property type="entry name" value="ZF_RANBP2_1"/>
    <property type="match status" value="1"/>
</dbReference>
<dbReference type="GO" id="GO:0008270">
    <property type="term" value="F:zinc ion binding"/>
    <property type="evidence" value="ECO:0007669"/>
    <property type="project" value="UniProtKB-KW"/>
</dbReference>
<proteinExistence type="predicted"/>
<evidence type="ECO:0000256" key="5">
    <source>
        <dbReference type="SAM" id="Coils"/>
    </source>
</evidence>
<name>A0AAV2RFH5_MEGNR</name>
<keyword evidence="8" id="KW-1185">Reference proteome</keyword>
<evidence type="ECO:0000256" key="2">
    <source>
        <dbReference type="ARBA" id="ARBA00022771"/>
    </source>
</evidence>
<dbReference type="AlphaFoldDB" id="A0AAV2RFH5"/>
<dbReference type="SMART" id="SM00547">
    <property type="entry name" value="ZnF_RBZ"/>
    <property type="match status" value="1"/>
</dbReference>
<dbReference type="Proteomes" id="UP001497623">
    <property type="component" value="Unassembled WGS sequence"/>
</dbReference>
<evidence type="ECO:0000256" key="4">
    <source>
        <dbReference type="PROSITE-ProRule" id="PRU00322"/>
    </source>
</evidence>
<organism evidence="7 8">
    <name type="scientific">Meganyctiphanes norvegica</name>
    <name type="common">Northern krill</name>
    <name type="synonym">Thysanopoda norvegica</name>
    <dbReference type="NCBI Taxonomy" id="48144"/>
    <lineage>
        <taxon>Eukaryota</taxon>
        <taxon>Metazoa</taxon>
        <taxon>Ecdysozoa</taxon>
        <taxon>Arthropoda</taxon>
        <taxon>Crustacea</taxon>
        <taxon>Multicrustacea</taxon>
        <taxon>Malacostraca</taxon>
        <taxon>Eumalacostraca</taxon>
        <taxon>Eucarida</taxon>
        <taxon>Euphausiacea</taxon>
        <taxon>Euphausiidae</taxon>
        <taxon>Meganyctiphanes</taxon>
    </lineage>
</organism>
<gene>
    <name evidence="7" type="ORF">MNOR_LOCUS22819</name>
</gene>
<keyword evidence="3" id="KW-0862">Zinc</keyword>
<evidence type="ECO:0000259" key="6">
    <source>
        <dbReference type="PROSITE" id="PS50199"/>
    </source>
</evidence>
<feature type="coiled-coil region" evidence="5">
    <location>
        <begin position="17"/>
        <end position="76"/>
    </location>
</feature>
<reference evidence="7 8" key="1">
    <citation type="submission" date="2024-05" db="EMBL/GenBank/DDBJ databases">
        <authorList>
            <person name="Wallberg A."/>
        </authorList>
    </citation>
    <scope>NUCLEOTIDE SEQUENCE [LARGE SCALE GENOMIC DNA]</scope>
</reference>
<evidence type="ECO:0000256" key="3">
    <source>
        <dbReference type="ARBA" id="ARBA00022833"/>
    </source>
</evidence>
<dbReference type="InterPro" id="IPR036443">
    <property type="entry name" value="Znf_RanBP2_sf"/>
</dbReference>
<dbReference type="Gene3D" id="2.30.30.380">
    <property type="entry name" value="Zn-finger domain of Sec23/24"/>
    <property type="match status" value="1"/>
</dbReference>
<evidence type="ECO:0000313" key="7">
    <source>
        <dbReference type="EMBL" id="CAL4122097.1"/>
    </source>
</evidence>
<dbReference type="InterPro" id="IPR001876">
    <property type="entry name" value="Znf_RanBP2"/>
</dbReference>
<protein>
    <recommendedName>
        <fullName evidence="6">RanBP2-type domain-containing protein</fullName>
    </recommendedName>
</protein>
<dbReference type="SUPFAM" id="SSF90209">
    <property type="entry name" value="Ran binding protein zinc finger-like"/>
    <property type="match status" value="1"/>
</dbReference>
<feature type="domain" description="RanBP2-type" evidence="6">
    <location>
        <begin position="180"/>
        <end position="210"/>
    </location>
</feature>
<dbReference type="EMBL" id="CAXKWB010019545">
    <property type="protein sequence ID" value="CAL4122097.1"/>
    <property type="molecule type" value="Genomic_DNA"/>
</dbReference>
<evidence type="ECO:0000313" key="8">
    <source>
        <dbReference type="Proteomes" id="UP001497623"/>
    </source>
</evidence>
<keyword evidence="5" id="KW-0175">Coiled coil</keyword>
<comment type="caution">
    <text evidence="7">The sequence shown here is derived from an EMBL/GenBank/DDBJ whole genome shotgun (WGS) entry which is preliminary data.</text>
</comment>
<accession>A0AAV2RFH5</accession>
<keyword evidence="2 4" id="KW-0863">Zinc-finger</keyword>